<dbReference type="Pfam" id="PF00141">
    <property type="entry name" value="peroxidase"/>
    <property type="match status" value="1"/>
</dbReference>
<comment type="cofactor">
    <cofactor evidence="15 18">
        <name>heme b</name>
        <dbReference type="ChEBI" id="CHEBI:60344"/>
    </cofactor>
    <text evidence="15 18">Binds 1 heme b (iron(II)-protoporphyrin IX) group per subunit.</text>
</comment>
<keyword evidence="11" id="KW-0325">Glycoprotein</keyword>
<feature type="disulfide bond" evidence="17">
    <location>
        <begin position="71"/>
        <end position="76"/>
    </location>
</feature>
<evidence type="ECO:0000256" key="1">
    <source>
        <dbReference type="ARBA" id="ARBA00000189"/>
    </source>
</evidence>
<feature type="binding site" evidence="15">
    <location>
        <position position="91"/>
    </location>
    <ligand>
        <name>Ca(2+)</name>
        <dbReference type="ChEBI" id="CHEBI:29108"/>
        <label>1</label>
    </ligand>
</feature>
<evidence type="ECO:0000256" key="7">
    <source>
        <dbReference type="ARBA" id="ARBA00022837"/>
    </source>
</evidence>
<dbReference type="PANTHER" id="PTHR31388:SF123">
    <property type="entry name" value="PEROXIDASE RIP1"/>
    <property type="match status" value="1"/>
</dbReference>
<evidence type="ECO:0000256" key="17">
    <source>
        <dbReference type="PIRSR" id="PIRSR600823-5"/>
    </source>
</evidence>
<dbReference type="GO" id="GO:0006979">
    <property type="term" value="P:response to oxidative stress"/>
    <property type="evidence" value="ECO:0007669"/>
    <property type="project" value="UniProtKB-UniRule"/>
</dbReference>
<evidence type="ECO:0000259" key="20">
    <source>
        <dbReference type="PROSITE" id="PS50873"/>
    </source>
</evidence>
<evidence type="ECO:0000256" key="18">
    <source>
        <dbReference type="RuleBase" id="RU362060"/>
    </source>
</evidence>
<comment type="similarity">
    <text evidence="2">Belongs to the peroxidase family. Ascorbate peroxidase subfamily.</text>
</comment>
<keyword evidence="5 18" id="KW-0349">Heme</keyword>
<dbReference type="PROSITE" id="PS00435">
    <property type="entry name" value="PEROXIDASE_1"/>
    <property type="match status" value="1"/>
</dbReference>
<dbReference type="CDD" id="cd00693">
    <property type="entry name" value="secretory_peroxidase"/>
    <property type="match status" value="1"/>
</dbReference>
<feature type="site" description="Transition state stabilizer" evidence="16">
    <location>
        <position position="65"/>
    </location>
</feature>
<evidence type="ECO:0000256" key="9">
    <source>
        <dbReference type="ARBA" id="ARBA00023004"/>
    </source>
</evidence>
<feature type="binding site" evidence="15">
    <location>
        <position position="257"/>
    </location>
    <ligand>
        <name>Ca(2+)</name>
        <dbReference type="ChEBI" id="CHEBI:29108"/>
        <label>2</label>
    </ligand>
</feature>
<dbReference type="InterPro" id="IPR002016">
    <property type="entry name" value="Haem_peroxidase"/>
</dbReference>
<evidence type="ECO:0000256" key="4">
    <source>
        <dbReference type="ARBA" id="ARBA00022559"/>
    </source>
</evidence>
<feature type="disulfide bond" evidence="17">
    <location>
        <begin position="38"/>
        <end position="118"/>
    </location>
</feature>
<dbReference type="InterPro" id="IPR000823">
    <property type="entry name" value="Peroxidase_pln"/>
</dbReference>
<dbReference type="AlphaFoldDB" id="A0ABD0VK73"/>
<dbReference type="PROSITE" id="PS50873">
    <property type="entry name" value="PEROXIDASE_4"/>
    <property type="match status" value="1"/>
</dbReference>
<dbReference type="PROSITE" id="PS00436">
    <property type="entry name" value="PEROXIDASE_2"/>
    <property type="match status" value="1"/>
</dbReference>
<feature type="binding site" evidence="15">
    <location>
        <position position="73"/>
    </location>
    <ligand>
        <name>Ca(2+)</name>
        <dbReference type="ChEBI" id="CHEBI:29108"/>
        <label>1</label>
    </ligand>
</feature>
<keyword evidence="19" id="KW-0472">Membrane</keyword>
<feature type="binding site" evidence="14">
    <location>
        <position position="172"/>
    </location>
    <ligand>
        <name>substrate</name>
    </ligand>
</feature>
<evidence type="ECO:0000256" key="6">
    <source>
        <dbReference type="ARBA" id="ARBA00022723"/>
    </source>
</evidence>
<feature type="transmembrane region" description="Helical" evidence="19">
    <location>
        <begin position="7"/>
        <end position="26"/>
    </location>
</feature>
<feature type="domain" description="Plant heme peroxidase family profile" evidence="20">
    <location>
        <begin position="28"/>
        <end position="331"/>
    </location>
</feature>
<dbReference type="InterPro" id="IPR033905">
    <property type="entry name" value="Secretory_peroxidase"/>
</dbReference>
<feature type="binding site" evidence="15">
    <location>
        <position position="75"/>
    </location>
    <ligand>
        <name>Ca(2+)</name>
        <dbReference type="ChEBI" id="CHEBI:29108"/>
        <label>1</label>
    </ligand>
</feature>
<keyword evidence="6 15" id="KW-0479">Metal-binding</keyword>
<evidence type="ECO:0000256" key="15">
    <source>
        <dbReference type="PIRSR" id="PIRSR600823-3"/>
    </source>
</evidence>
<keyword evidence="18" id="KW-0964">Secreted</keyword>
<reference evidence="21 22" key="1">
    <citation type="journal article" date="2024" name="Plant Biotechnol. J.">
        <title>Dendrobium thyrsiflorum genome and its molecular insights into genes involved in important horticultural traits.</title>
        <authorList>
            <person name="Chen B."/>
            <person name="Wang J.Y."/>
            <person name="Zheng P.J."/>
            <person name="Li K.L."/>
            <person name="Liang Y.M."/>
            <person name="Chen X.F."/>
            <person name="Zhang C."/>
            <person name="Zhao X."/>
            <person name="He X."/>
            <person name="Zhang G.Q."/>
            <person name="Liu Z.J."/>
            <person name="Xu Q."/>
        </authorList>
    </citation>
    <scope>NUCLEOTIDE SEQUENCE [LARGE SCALE GENOMIC DNA]</scope>
    <source>
        <strain evidence="21">GZMU011</strain>
    </source>
</reference>
<protein>
    <recommendedName>
        <fullName evidence="3 18">Peroxidase</fullName>
        <ecNumber evidence="3 18">1.11.1.7</ecNumber>
    </recommendedName>
</protein>
<dbReference type="GO" id="GO:0020037">
    <property type="term" value="F:heme binding"/>
    <property type="evidence" value="ECO:0007669"/>
    <property type="project" value="UniProtKB-UniRule"/>
</dbReference>
<feature type="binding site" evidence="15">
    <location>
        <position position="70"/>
    </location>
    <ligand>
        <name>Ca(2+)</name>
        <dbReference type="ChEBI" id="CHEBI:29108"/>
        <label>1</label>
    </ligand>
</feature>
<feature type="disulfide bond" evidence="17">
    <location>
        <begin position="209"/>
        <end position="235"/>
    </location>
</feature>
<evidence type="ECO:0000256" key="13">
    <source>
        <dbReference type="PIRSR" id="PIRSR600823-1"/>
    </source>
</evidence>
<keyword evidence="22" id="KW-1185">Reference proteome</keyword>
<evidence type="ECO:0000256" key="11">
    <source>
        <dbReference type="ARBA" id="ARBA00023180"/>
    </source>
</evidence>
<dbReference type="PRINTS" id="PR00458">
    <property type="entry name" value="PEROXIDASE"/>
</dbReference>
<keyword evidence="12 18" id="KW-0376">Hydrogen peroxide</keyword>
<keyword evidence="9 15" id="KW-0408">Iron</keyword>
<evidence type="ECO:0000256" key="5">
    <source>
        <dbReference type="ARBA" id="ARBA00022617"/>
    </source>
</evidence>
<feature type="binding site" evidence="15">
    <location>
        <position position="79"/>
    </location>
    <ligand>
        <name>Ca(2+)</name>
        <dbReference type="ChEBI" id="CHEBI:29108"/>
        <label>1</label>
    </ligand>
</feature>
<feature type="binding site" evidence="15">
    <location>
        <position position="77"/>
    </location>
    <ligand>
        <name>Ca(2+)</name>
        <dbReference type="ChEBI" id="CHEBI:29108"/>
        <label>1</label>
    </ligand>
</feature>
<comment type="caution">
    <text evidence="21">The sequence shown here is derived from an EMBL/GenBank/DDBJ whole genome shotgun (WGS) entry which is preliminary data.</text>
</comment>
<keyword evidence="19" id="KW-0812">Transmembrane</keyword>
<dbReference type="GO" id="GO:0140825">
    <property type="term" value="F:lactoperoxidase activity"/>
    <property type="evidence" value="ECO:0007669"/>
    <property type="project" value="UniProtKB-EC"/>
</dbReference>
<comment type="function">
    <text evidence="18">Removal of H(2)O(2), oxidation of toxic reductants, biosynthesis and degradation of lignin, suberization, auxin catabolism, response to environmental stresses such as wounding, pathogen attack and oxidative stress.</text>
</comment>
<evidence type="ECO:0000256" key="8">
    <source>
        <dbReference type="ARBA" id="ARBA00023002"/>
    </source>
</evidence>
<keyword evidence="10 17" id="KW-1015">Disulfide bond</keyword>
<feature type="binding site" evidence="15">
    <location>
        <position position="203"/>
    </location>
    <ligand>
        <name>Ca(2+)</name>
        <dbReference type="ChEBI" id="CHEBI:29108"/>
        <label>2</label>
    </ligand>
</feature>
<evidence type="ECO:0000256" key="10">
    <source>
        <dbReference type="ARBA" id="ARBA00023157"/>
    </source>
</evidence>
<comment type="similarity">
    <text evidence="18">Belongs to the peroxidase family. Classical plant (class III) peroxidase subfamily.</text>
</comment>
<name>A0ABD0VK73_DENTH</name>
<keyword evidence="19" id="KW-1133">Transmembrane helix</keyword>
<dbReference type="GO" id="GO:0005576">
    <property type="term" value="C:extracellular region"/>
    <property type="evidence" value="ECO:0007669"/>
    <property type="project" value="UniProtKB-SubCell"/>
</dbReference>
<keyword evidence="8 18" id="KW-0560">Oxidoreductase</keyword>
<proteinExistence type="inferred from homology"/>
<organism evidence="21 22">
    <name type="scientific">Dendrobium thyrsiflorum</name>
    <name type="common">Pinecone-like raceme dendrobium</name>
    <name type="synonym">Orchid</name>
    <dbReference type="NCBI Taxonomy" id="117978"/>
    <lineage>
        <taxon>Eukaryota</taxon>
        <taxon>Viridiplantae</taxon>
        <taxon>Streptophyta</taxon>
        <taxon>Embryophyta</taxon>
        <taxon>Tracheophyta</taxon>
        <taxon>Spermatophyta</taxon>
        <taxon>Magnoliopsida</taxon>
        <taxon>Liliopsida</taxon>
        <taxon>Asparagales</taxon>
        <taxon>Orchidaceae</taxon>
        <taxon>Epidendroideae</taxon>
        <taxon>Malaxideae</taxon>
        <taxon>Dendrobiinae</taxon>
        <taxon>Dendrobium</taxon>
    </lineage>
</organism>
<accession>A0ABD0VK73</accession>
<sequence>MARSRKVLSCCFIQITAFSYLIFMAISQLSPDFYGDICPQALPTIRLVVYAAIVKEPRMGASLLRLHFHDCFVNGCDASVLLDDTESFTGEKTAGPNNNSLRGFDVIDEIKAAVNLACFGNIVSCADILAVAARDSIVAVSFLQLGGAPYEVLLGRRDARTASQAAANNDLPAPFFDLPALISNFDSHGLSLQDLVVLSGAHTLGFARCLIFRSRIYNETSTIDPTFARYLQAQCPPSNGGGDDILASFDDSPARFDANYFDALRQSRGVLHSDQQLFSGDGGEADSLVSYYSEKREAFWQDFGAAMVKMGSLSPLTGSDGEIRENCRYVNDAN</sequence>
<feature type="binding site" evidence="15">
    <location>
        <position position="250"/>
    </location>
    <ligand>
        <name>Ca(2+)</name>
        <dbReference type="ChEBI" id="CHEBI:29108"/>
        <label>2</label>
    </ligand>
</feature>
<comment type="catalytic activity">
    <reaction evidence="1 18">
        <text>2 a phenolic donor + H2O2 = 2 a phenolic radical donor + 2 H2O</text>
        <dbReference type="Rhea" id="RHEA:56136"/>
        <dbReference type="ChEBI" id="CHEBI:15377"/>
        <dbReference type="ChEBI" id="CHEBI:16240"/>
        <dbReference type="ChEBI" id="CHEBI:139520"/>
        <dbReference type="ChEBI" id="CHEBI:139521"/>
        <dbReference type="EC" id="1.11.1.7"/>
    </reaction>
</comment>
<comment type="subcellular location">
    <subcellularLocation>
        <location evidence="18">Secreted</location>
    </subcellularLocation>
</comment>
<dbReference type="PRINTS" id="PR00461">
    <property type="entry name" value="PLPEROXIDASE"/>
</dbReference>
<evidence type="ECO:0000256" key="14">
    <source>
        <dbReference type="PIRSR" id="PIRSR600823-2"/>
    </source>
</evidence>
<evidence type="ECO:0000256" key="2">
    <source>
        <dbReference type="ARBA" id="ARBA00006873"/>
    </source>
</evidence>
<dbReference type="EMBL" id="JANQDX010000006">
    <property type="protein sequence ID" value="KAL0922957.1"/>
    <property type="molecule type" value="Genomic_DNA"/>
</dbReference>
<dbReference type="Gene3D" id="1.10.420.10">
    <property type="entry name" value="Peroxidase, domain 2"/>
    <property type="match status" value="1"/>
</dbReference>
<dbReference type="Proteomes" id="UP001552299">
    <property type="component" value="Unassembled WGS sequence"/>
</dbReference>
<comment type="cofactor">
    <cofactor evidence="15 18">
        <name>Ca(2+)</name>
        <dbReference type="ChEBI" id="CHEBI:29108"/>
    </cofactor>
    <text evidence="15 18">Binds 2 calcium ions per subunit.</text>
</comment>
<dbReference type="Gene3D" id="1.10.520.10">
    <property type="match status" value="1"/>
</dbReference>
<dbReference type="GO" id="GO:0046872">
    <property type="term" value="F:metal ion binding"/>
    <property type="evidence" value="ECO:0007669"/>
    <property type="project" value="UniProtKB-UniRule"/>
</dbReference>
<gene>
    <name evidence="21" type="ORF">M5K25_006992</name>
</gene>
<keyword evidence="7 15" id="KW-0106">Calcium</keyword>
<dbReference type="FunFam" id="1.10.420.10:FF:000006">
    <property type="entry name" value="Peroxidase"/>
    <property type="match status" value="1"/>
</dbReference>
<dbReference type="InterPro" id="IPR019793">
    <property type="entry name" value="Peroxidases_heam-ligand_BS"/>
</dbReference>
<evidence type="ECO:0000256" key="3">
    <source>
        <dbReference type="ARBA" id="ARBA00012313"/>
    </source>
</evidence>
<evidence type="ECO:0000256" key="12">
    <source>
        <dbReference type="ARBA" id="ARBA00023324"/>
    </source>
</evidence>
<evidence type="ECO:0000256" key="16">
    <source>
        <dbReference type="PIRSR" id="PIRSR600823-4"/>
    </source>
</evidence>
<dbReference type="PANTHER" id="PTHR31388">
    <property type="entry name" value="PEROXIDASE 72-RELATED"/>
    <property type="match status" value="1"/>
</dbReference>
<dbReference type="EC" id="1.11.1.7" evidence="3 18"/>
<dbReference type="SUPFAM" id="SSF48113">
    <property type="entry name" value="Heme-dependent peroxidases"/>
    <property type="match status" value="1"/>
</dbReference>
<keyword evidence="4 18" id="KW-0575">Peroxidase</keyword>
<dbReference type="InterPro" id="IPR010255">
    <property type="entry name" value="Haem_peroxidase_sf"/>
</dbReference>
<dbReference type="GO" id="GO:0042744">
    <property type="term" value="P:hydrogen peroxide catabolic process"/>
    <property type="evidence" value="ECO:0007669"/>
    <property type="project" value="UniProtKB-KW"/>
</dbReference>
<evidence type="ECO:0000256" key="19">
    <source>
        <dbReference type="SAM" id="Phobius"/>
    </source>
</evidence>
<evidence type="ECO:0000313" key="22">
    <source>
        <dbReference type="Proteomes" id="UP001552299"/>
    </source>
</evidence>
<dbReference type="InterPro" id="IPR019794">
    <property type="entry name" value="Peroxidases_AS"/>
</dbReference>
<feature type="disulfide bond" evidence="17">
    <location>
        <begin position="125"/>
        <end position="327"/>
    </location>
</feature>
<evidence type="ECO:0000313" key="21">
    <source>
        <dbReference type="EMBL" id="KAL0922957.1"/>
    </source>
</evidence>
<feature type="binding site" description="axial binding residue" evidence="15">
    <location>
        <position position="202"/>
    </location>
    <ligand>
        <name>heme b</name>
        <dbReference type="ChEBI" id="CHEBI:60344"/>
    </ligand>
    <ligandPart>
        <name>Fe</name>
        <dbReference type="ChEBI" id="CHEBI:18248"/>
    </ligandPart>
</feature>
<feature type="active site" description="Proton acceptor" evidence="13">
    <location>
        <position position="69"/>
    </location>
</feature>